<dbReference type="InterPro" id="IPR004860">
    <property type="entry name" value="LAGLIDADG_dom"/>
</dbReference>
<dbReference type="SUPFAM" id="SSF55608">
    <property type="entry name" value="Homing endonucleases"/>
    <property type="match status" value="2"/>
</dbReference>
<accession>A0A0F9TBX0</accession>
<protein>
    <recommendedName>
        <fullName evidence="1 2">Homing endonuclease LAGLIDADG domain-containing protein</fullName>
    </recommendedName>
</protein>
<organism evidence="3">
    <name type="scientific">marine sediment metagenome</name>
    <dbReference type="NCBI Taxonomy" id="412755"/>
    <lineage>
        <taxon>unclassified sequences</taxon>
        <taxon>metagenomes</taxon>
        <taxon>ecological metagenomes</taxon>
    </lineage>
</organism>
<name>A0A0F9TBX0_9ZZZZ</name>
<evidence type="ECO:0000313" key="3">
    <source>
        <dbReference type="EMBL" id="KKN76659.1"/>
    </source>
</evidence>
<dbReference type="EMBL" id="LAZR01000292">
    <property type="protein sequence ID" value="KKN76659.1"/>
    <property type="molecule type" value="Genomic_DNA"/>
</dbReference>
<feature type="domain" description="Homing endonuclease LAGLIDADG" evidence="2">
    <location>
        <begin position="154"/>
        <end position="190"/>
    </location>
</feature>
<dbReference type="AlphaFoldDB" id="A0A0F9TBX0"/>
<dbReference type="InterPro" id="IPR027434">
    <property type="entry name" value="Homing_endonucl"/>
</dbReference>
<gene>
    <name evidence="3" type="ORF">LCGC14_0368560</name>
</gene>
<evidence type="ECO:0000259" key="1">
    <source>
        <dbReference type="Pfam" id="PF00961"/>
    </source>
</evidence>
<dbReference type="Pfam" id="PF14528">
    <property type="entry name" value="LAGLIDADG_3"/>
    <property type="match status" value="1"/>
</dbReference>
<proteinExistence type="predicted"/>
<feature type="domain" description="Homing endonuclease LAGLIDADG" evidence="1">
    <location>
        <begin position="12"/>
        <end position="71"/>
    </location>
</feature>
<dbReference type="Pfam" id="PF00961">
    <property type="entry name" value="LAGLIDADG_1"/>
    <property type="match status" value="1"/>
</dbReference>
<reference evidence="3" key="1">
    <citation type="journal article" date="2015" name="Nature">
        <title>Complex archaea that bridge the gap between prokaryotes and eukaryotes.</title>
        <authorList>
            <person name="Spang A."/>
            <person name="Saw J.H."/>
            <person name="Jorgensen S.L."/>
            <person name="Zaremba-Niedzwiedzka K."/>
            <person name="Martijn J."/>
            <person name="Lind A.E."/>
            <person name="van Eijk R."/>
            <person name="Schleper C."/>
            <person name="Guy L."/>
            <person name="Ettema T.J."/>
        </authorList>
    </citation>
    <scope>NUCLEOTIDE SEQUENCE</scope>
</reference>
<comment type="caution">
    <text evidence="3">The sequence shown here is derived from an EMBL/GenBank/DDBJ whole genome shotgun (WGS) entry which is preliminary data.</text>
</comment>
<evidence type="ECO:0000259" key="2">
    <source>
        <dbReference type="Pfam" id="PF14528"/>
    </source>
</evidence>
<dbReference type="GO" id="GO:0004519">
    <property type="term" value="F:endonuclease activity"/>
    <property type="evidence" value="ECO:0007669"/>
    <property type="project" value="InterPro"/>
</dbReference>
<dbReference type="Gene3D" id="3.10.28.10">
    <property type="entry name" value="Homing endonucleases"/>
    <property type="match status" value="1"/>
</dbReference>
<sequence length="238" mass="28118">MKELNEYEKGFISGFLDADGSLIVIKRKSEIKRGWTISTMVCFSNNDITILKYIQKLIGVKGTLITVQDKRSDKYKDQSRLTYNANIARELLPQLKLIHKEDKRLMMLDILNTKRKDNKFRYDYEKVIPKLKKWMNYKYNYGKETKFNPIDPTEFDIGFFRGFFMGDGHFQSANGKYKYIAVTNNSIKLLCYLRDISYTKEITLGSNTINRKITTYRFTFYKNRIRPKILPLVKSLSI</sequence>